<accession>A0A409XWE8</accession>
<dbReference type="AlphaFoldDB" id="A0A409XWE8"/>
<sequence length="92" mass="9966">MPSPASFTHQQPHQSQSTSPPSNALFSRAAEPLSRKGDKSDPFELKSDDIAESSSNIVGEDNNTIIHHKVAARVMCVLTEQDAQVAARADQH</sequence>
<feature type="compositionally biased region" description="Basic and acidic residues" evidence="1">
    <location>
        <begin position="33"/>
        <end position="49"/>
    </location>
</feature>
<feature type="compositionally biased region" description="Low complexity" evidence="1">
    <location>
        <begin position="8"/>
        <end position="22"/>
    </location>
</feature>
<dbReference type="EMBL" id="NHYD01000134">
    <property type="protein sequence ID" value="PPQ95066.1"/>
    <property type="molecule type" value="Genomic_DNA"/>
</dbReference>
<name>A0A409XWE8_PSICY</name>
<reference evidence="2 3" key="1">
    <citation type="journal article" date="2018" name="Evol. Lett.">
        <title>Horizontal gene cluster transfer increased hallucinogenic mushroom diversity.</title>
        <authorList>
            <person name="Reynolds H.T."/>
            <person name="Vijayakumar V."/>
            <person name="Gluck-Thaler E."/>
            <person name="Korotkin H.B."/>
            <person name="Matheny P.B."/>
            <person name="Slot J.C."/>
        </authorList>
    </citation>
    <scope>NUCLEOTIDE SEQUENCE [LARGE SCALE GENOMIC DNA]</scope>
    <source>
        <strain evidence="2 3">2631</strain>
    </source>
</reference>
<evidence type="ECO:0000313" key="2">
    <source>
        <dbReference type="EMBL" id="PPQ95066.1"/>
    </source>
</evidence>
<dbReference type="InParanoid" id="A0A409XWE8"/>
<organism evidence="2 3">
    <name type="scientific">Psilocybe cyanescens</name>
    <dbReference type="NCBI Taxonomy" id="93625"/>
    <lineage>
        <taxon>Eukaryota</taxon>
        <taxon>Fungi</taxon>
        <taxon>Dikarya</taxon>
        <taxon>Basidiomycota</taxon>
        <taxon>Agaricomycotina</taxon>
        <taxon>Agaricomycetes</taxon>
        <taxon>Agaricomycetidae</taxon>
        <taxon>Agaricales</taxon>
        <taxon>Agaricineae</taxon>
        <taxon>Strophariaceae</taxon>
        <taxon>Psilocybe</taxon>
    </lineage>
</organism>
<dbReference type="OrthoDB" id="687730at2759"/>
<feature type="region of interest" description="Disordered" evidence="1">
    <location>
        <begin position="1"/>
        <end position="61"/>
    </location>
</feature>
<dbReference type="STRING" id="93625.A0A409XWE8"/>
<evidence type="ECO:0000313" key="3">
    <source>
        <dbReference type="Proteomes" id="UP000283269"/>
    </source>
</evidence>
<keyword evidence="3" id="KW-1185">Reference proteome</keyword>
<proteinExistence type="predicted"/>
<feature type="compositionally biased region" description="Polar residues" evidence="1">
    <location>
        <begin position="52"/>
        <end position="61"/>
    </location>
</feature>
<gene>
    <name evidence="2" type="ORF">CVT25_002016</name>
</gene>
<protein>
    <submittedName>
        <fullName evidence="2">Uncharacterized protein</fullName>
    </submittedName>
</protein>
<dbReference type="Proteomes" id="UP000283269">
    <property type="component" value="Unassembled WGS sequence"/>
</dbReference>
<evidence type="ECO:0000256" key="1">
    <source>
        <dbReference type="SAM" id="MobiDB-lite"/>
    </source>
</evidence>
<comment type="caution">
    <text evidence="2">The sequence shown here is derived from an EMBL/GenBank/DDBJ whole genome shotgun (WGS) entry which is preliminary data.</text>
</comment>